<comment type="caution">
    <text evidence="8">The sequence shown here is derived from an EMBL/GenBank/DDBJ whole genome shotgun (WGS) entry which is preliminary data.</text>
</comment>
<dbReference type="InterPro" id="IPR021131">
    <property type="entry name" value="Ribosomal_uL15/eL18"/>
</dbReference>
<dbReference type="SUPFAM" id="SSF52080">
    <property type="entry name" value="Ribosomal proteins L15p and L18e"/>
    <property type="match status" value="1"/>
</dbReference>
<reference evidence="8 9" key="1">
    <citation type="journal article" date="2016" name="Nat. Commun.">
        <title>Thousands of microbial genomes shed light on interconnected biogeochemical processes in an aquifer system.</title>
        <authorList>
            <person name="Anantharaman K."/>
            <person name="Brown C.T."/>
            <person name="Hug L.A."/>
            <person name="Sharon I."/>
            <person name="Castelle C.J."/>
            <person name="Probst A.J."/>
            <person name="Thomas B.C."/>
            <person name="Singh A."/>
            <person name="Wilkins M.J."/>
            <person name="Karaoz U."/>
            <person name="Brodie E.L."/>
            <person name="Williams K.H."/>
            <person name="Hubbard S.S."/>
            <person name="Banfield J.F."/>
        </authorList>
    </citation>
    <scope>NUCLEOTIDE SEQUENCE [LARGE SCALE GENOMIC DNA]</scope>
</reference>
<comment type="subunit">
    <text evidence="4">Part of the 50S ribosomal subunit.</text>
</comment>
<name>A0A1G2CDD8_9BACT</name>
<gene>
    <name evidence="4" type="primary">rplO</name>
    <name evidence="8" type="ORF">A2855_01420</name>
</gene>
<feature type="domain" description="Large ribosomal subunit protein uL15/eL18" evidence="7">
    <location>
        <begin position="71"/>
        <end position="143"/>
    </location>
</feature>
<dbReference type="GO" id="GO:0006412">
    <property type="term" value="P:translation"/>
    <property type="evidence" value="ECO:0007669"/>
    <property type="project" value="UniProtKB-UniRule"/>
</dbReference>
<comment type="similarity">
    <text evidence="1 4 5">Belongs to the universal ribosomal protein uL15 family.</text>
</comment>
<dbReference type="Pfam" id="PF00828">
    <property type="entry name" value="Ribosomal_L27A"/>
    <property type="match status" value="1"/>
</dbReference>
<dbReference type="NCBIfam" id="TIGR01071">
    <property type="entry name" value="rplO_bact"/>
    <property type="match status" value="1"/>
</dbReference>
<dbReference type="InterPro" id="IPR030878">
    <property type="entry name" value="Ribosomal_uL15"/>
</dbReference>
<dbReference type="InterPro" id="IPR036227">
    <property type="entry name" value="Ribosomal_uL15/eL18_sf"/>
</dbReference>
<dbReference type="HAMAP" id="MF_01341">
    <property type="entry name" value="Ribosomal_uL15"/>
    <property type="match status" value="1"/>
</dbReference>
<keyword evidence="2 4" id="KW-0689">Ribosomal protein</keyword>
<evidence type="ECO:0000256" key="2">
    <source>
        <dbReference type="ARBA" id="ARBA00022980"/>
    </source>
</evidence>
<evidence type="ECO:0000259" key="7">
    <source>
        <dbReference type="Pfam" id="PF00828"/>
    </source>
</evidence>
<evidence type="ECO:0000256" key="3">
    <source>
        <dbReference type="ARBA" id="ARBA00023274"/>
    </source>
</evidence>
<dbReference type="AlphaFoldDB" id="A0A1G2CDD8"/>
<keyword evidence="3 4" id="KW-0687">Ribonucleoprotein</keyword>
<dbReference type="GO" id="GO:0019843">
    <property type="term" value="F:rRNA binding"/>
    <property type="evidence" value="ECO:0007669"/>
    <property type="project" value="UniProtKB-UniRule"/>
</dbReference>
<dbReference type="PROSITE" id="PS00475">
    <property type="entry name" value="RIBOSOMAL_L15"/>
    <property type="match status" value="1"/>
</dbReference>
<evidence type="ECO:0000313" key="9">
    <source>
        <dbReference type="Proteomes" id="UP000179059"/>
    </source>
</evidence>
<protein>
    <recommendedName>
        <fullName evidence="4">Large ribosomal subunit protein uL15</fullName>
    </recommendedName>
</protein>
<proteinExistence type="inferred from homology"/>
<dbReference type="PANTHER" id="PTHR12934:SF11">
    <property type="entry name" value="LARGE RIBOSOMAL SUBUNIT PROTEIN UL15M"/>
    <property type="match status" value="1"/>
</dbReference>
<accession>A0A1G2CDD8</accession>
<feature type="compositionally biased region" description="Basic residues" evidence="6">
    <location>
        <begin position="9"/>
        <end position="21"/>
    </location>
</feature>
<dbReference type="GO" id="GO:0022625">
    <property type="term" value="C:cytosolic large ribosomal subunit"/>
    <property type="evidence" value="ECO:0007669"/>
    <property type="project" value="TreeGrafter"/>
</dbReference>
<dbReference type="GO" id="GO:0003735">
    <property type="term" value="F:structural constituent of ribosome"/>
    <property type="evidence" value="ECO:0007669"/>
    <property type="project" value="InterPro"/>
</dbReference>
<feature type="compositionally biased region" description="Basic residues" evidence="6">
    <location>
        <begin position="31"/>
        <end position="43"/>
    </location>
</feature>
<keyword evidence="4" id="KW-0699">rRNA-binding</keyword>
<dbReference type="Gene3D" id="3.100.10.10">
    <property type="match status" value="1"/>
</dbReference>
<evidence type="ECO:0000256" key="1">
    <source>
        <dbReference type="ARBA" id="ARBA00007320"/>
    </source>
</evidence>
<comment type="function">
    <text evidence="4">Binds to the 23S rRNA.</text>
</comment>
<dbReference type="Proteomes" id="UP000179059">
    <property type="component" value="Unassembled WGS sequence"/>
</dbReference>
<sequence>MKLHELSSTHKKTKRVGRGGKRGTTSGRGTKGQKSRSGHRMRPAQRDLILRIPKHRGFRNKPQGPEAIVFNVGFLSDRLKRDGHSKDITVTREFLTAMKLLPARFQGPVKVLGQGEIATLFSVKGLKVSKEATEKIQKAGGKIIA</sequence>
<dbReference type="EMBL" id="MHKX01000004">
    <property type="protein sequence ID" value="OGY98670.1"/>
    <property type="molecule type" value="Genomic_DNA"/>
</dbReference>
<keyword evidence="4" id="KW-0694">RNA-binding</keyword>
<dbReference type="PANTHER" id="PTHR12934">
    <property type="entry name" value="50S RIBOSOMAL PROTEIN L15"/>
    <property type="match status" value="1"/>
</dbReference>
<organism evidence="8 9">
    <name type="scientific">Candidatus Liptonbacteria bacterium RIFCSPHIGHO2_01_FULL_57_28</name>
    <dbReference type="NCBI Taxonomy" id="1798647"/>
    <lineage>
        <taxon>Bacteria</taxon>
        <taxon>Candidatus Liptoniibacteriota</taxon>
    </lineage>
</organism>
<dbReference type="STRING" id="1798647.A2855_01420"/>
<dbReference type="InterPro" id="IPR001196">
    <property type="entry name" value="Ribosomal_uL15_CS"/>
</dbReference>
<evidence type="ECO:0000256" key="6">
    <source>
        <dbReference type="SAM" id="MobiDB-lite"/>
    </source>
</evidence>
<evidence type="ECO:0000256" key="4">
    <source>
        <dbReference type="HAMAP-Rule" id="MF_01341"/>
    </source>
</evidence>
<feature type="region of interest" description="Disordered" evidence="6">
    <location>
        <begin position="1"/>
        <end position="46"/>
    </location>
</feature>
<dbReference type="InterPro" id="IPR005749">
    <property type="entry name" value="Ribosomal_uL15_bac-type"/>
</dbReference>
<evidence type="ECO:0000313" key="8">
    <source>
        <dbReference type="EMBL" id="OGY98670.1"/>
    </source>
</evidence>
<evidence type="ECO:0000256" key="5">
    <source>
        <dbReference type="RuleBase" id="RU003888"/>
    </source>
</evidence>